<evidence type="ECO:0000256" key="1">
    <source>
        <dbReference type="SAM" id="MobiDB-lite"/>
    </source>
</evidence>
<dbReference type="Pfam" id="PF01398">
    <property type="entry name" value="JAB"/>
    <property type="match status" value="1"/>
</dbReference>
<name>A0A067CY66_SAPPC</name>
<keyword evidence="4" id="KW-1185">Reference proteome</keyword>
<dbReference type="VEuPathDB" id="FungiDB:SPRG_04101"/>
<feature type="compositionally biased region" description="Low complexity" evidence="1">
    <location>
        <begin position="77"/>
        <end position="86"/>
    </location>
</feature>
<dbReference type="AlphaFoldDB" id="A0A067CY66"/>
<dbReference type="GO" id="GO:0008237">
    <property type="term" value="F:metallopeptidase activity"/>
    <property type="evidence" value="ECO:0007669"/>
    <property type="project" value="InterPro"/>
</dbReference>
<dbReference type="OrthoDB" id="118550at2759"/>
<feature type="domain" description="MPN" evidence="2">
    <location>
        <begin position="284"/>
        <end position="425"/>
    </location>
</feature>
<dbReference type="Proteomes" id="UP000030745">
    <property type="component" value="Unassembled WGS sequence"/>
</dbReference>
<evidence type="ECO:0000313" key="4">
    <source>
        <dbReference type="Proteomes" id="UP000030745"/>
    </source>
</evidence>
<dbReference type="PANTHER" id="PTHR10410">
    <property type="entry name" value="EUKARYOTIC TRANSLATION INITIATION FACTOR 3 -RELATED"/>
    <property type="match status" value="1"/>
</dbReference>
<sequence>MAVAKQTSPEVVNPVDLVAANAQLTEIEPESVVSEGVVKNESVVEEGVGSNESVEECPEAVRMPASPVVIEIDAESPADSKAPAKATAKKASKAKTATKPARRTAKPAKKAKALEFSTSSESDEAYGSTKSRKKLKPKPKPKRVKEVYVDDDDIEDFEEVVYASCQHDHSFVAEPESAAETDVNALTTPLSMLWNDPATTTYACRREFVWDHTVFTDSEDVDVRPFADEPPTRGRRNVRSVQHSQLRQNFLAGNALDPHMMVECAQYAAPHATHDKRPQQPFRVCVHPDVAFVCDLHAHLAMCEIIGYFGGKFDRDANVVYIHAAFPCRSMQIEGDDGATDVEMDPASELEVRQLIEESHLDVVGWYHSHPTFAPDPSIRDIENQASHQELFNEMAHAHPFVGLIVGTYDAKRADPIGLFRYFHVRGEKINGRSKAPLMYFPFELSATTRRYKPRSHAADGTPSSLDVLQRLRTGYGESIRGCVEQVIRLLEYYKSFPRRTRWAHAWQRTTKGEKLRRSLLHHVQAIDVAPSQQPAFVEDILTHVLASW</sequence>
<accession>A0A067CY66</accession>
<dbReference type="PROSITE" id="PS50249">
    <property type="entry name" value="MPN"/>
    <property type="match status" value="1"/>
</dbReference>
<dbReference type="GeneID" id="24126572"/>
<dbReference type="SUPFAM" id="SSF102712">
    <property type="entry name" value="JAB1/MPN domain"/>
    <property type="match status" value="1"/>
</dbReference>
<evidence type="ECO:0000259" key="2">
    <source>
        <dbReference type="PROSITE" id="PS50249"/>
    </source>
</evidence>
<evidence type="ECO:0000313" key="3">
    <source>
        <dbReference type="EMBL" id="KDO31486.1"/>
    </source>
</evidence>
<dbReference type="InterPro" id="IPR037518">
    <property type="entry name" value="MPN"/>
</dbReference>
<dbReference type="Gene3D" id="3.40.140.10">
    <property type="entry name" value="Cytidine Deaminase, domain 2"/>
    <property type="match status" value="1"/>
</dbReference>
<dbReference type="EMBL" id="KK583198">
    <property type="protein sequence ID" value="KDO31486.1"/>
    <property type="molecule type" value="Genomic_DNA"/>
</dbReference>
<feature type="compositionally biased region" description="Basic residues" evidence="1">
    <location>
        <begin position="130"/>
        <end position="143"/>
    </location>
</feature>
<reference evidence="3 4" key="1">
    <citation type="journal article" date="2013" name="PLoS Genet.">
        <title>Distinctive expansion of potential virulence genes in the genome of the oomycete fish pathogen Saprolegnia parasitica.</title>
        <authorList>
            <person name="Jiang R.H."/>
            <person name="de Bruijn I."/>
            <person name="Haas B.J."/>
            <person name="Belmonte R."/>
            <person name="Lobach L."/>
            <person name="Christie J."/>
            <person name="van den Ackerveken G."/>
            <person name="Bottin A."/>
            <person name="Bulone V."/>
            <person name="Diaz-Moreno S.M."/>
            <person name="Dumas B."/>
            <person name="Fan L."/>
            <person name="Gaulin E."/>
            <person name="Govers F."/>
            <person name="Grenville-Briggs L.J."/>
            <person name="Horner N.R."/>
            <person name="Levin J.Z."/>
            <person name="Mammella M."/>
            <person name="Meijer H.J."/>
            <person name="Morris P."/>
            <person name="Nusbaum C."/>
            <person name="Oome S."/>
            <person name="Phillips A.J."/>
            <person name="van Rooyen D."/>
            <person name="Rzeszutek E."/>
            <person name="Saraiva M."/>
            <person name="Secombes C.J."/>
            <person name="Seidl M.F."/>
            <person name="Snel B."/>
            <person name="Stassen J.H."/>
            <person name="Sykes S."/>
            <person name="Tripathy S."/>
            <person name="van den Berg H."/>
            <person name="Vega-Arreguin J.C."/>
            <person name="Wawra S."/>
            <person name="Young S.K."/>
            <person name="Zeng Q."/>
            <person name="Dieguez-Uribeondo J."/>
            <person name="Russ C."/>
            <person name="Tyler B.M."/>
            <person name="van West P."/>
        </authorList>
    </citation>
    <scope>NUCLEOTIDE SEQUENCE [LARGE SCALE GENOMIC DNA]</scope>
    <source>
        <strain evidence="3 4">CBS 223.65</strain>
    </source>
</reference>
<dbReference type="InterPro" id="IPR050242">
    <property type="entry name" value="JAMM_MPN+_peptidase_M67A"/>
</dbReference>
<proteinExistence type="predicted"/>
<gene>
    <name evidence="3" type="ORF">SPRG_04101</name>
</gene>
<dbReference type="STRING" id="695850.A0A067CY66"/>
<feature type="region of interest" description="Disordered" evidence="1">
    <location>
        <begin position="72"/>
        <end position="144"/>
    </location>
</feature>
<dbReference type="RefSeq" id="XP_012198079.1">
    <property type="nucleotide sequence ID" value="XM_012342689.1"/>
</dbReference>
<protein>
    <recommendedName>
        <fullName evidence="2">MPN domain-containing protein</fullName>
    </recommendedName>
</protein>
<feature type="compositionally biased region" description="Basic residues" evidence="1">
    <location>
        <begin position="100"/>
        <end position="111"/>
    </location>
</feature>
<organism evidence="3 4">
    <name type="scientific">Saprolegnia parasitica (strain CBS 223.65)</name>
    <dbReference type="NCBI Taxonomy" id="695850"/>
    <lineage>
        <taxon>Eukaryota</taxon>
        <taxon>Sar</taxon>
        <taxon>Stramenopiles</taxon>
        <taxon>Oomycota</taxon>
        <taxon>Saprolegniomycetes</taxon>
        <taxon>Saprolegniales</taxon>
        <taxon>Saprolegniaceae</taxon>
        <taxon>Saprolegnia</taxon>
    </lineage>
</organism>
<dbReference type="InterPro" id="IPR000555">
    <property type="entry name" value="JAMM/MPN+_dom"/>
</dbReference>
<dbReference type="KEGG" id="spar:SPRG_04101"/>